<reference evidence="19" key="1">
    <citation type="submission" date="2014-01" db="EMBL/GenBank/DDBJ databases">
        <authorList>
            <person name="Aslett M."/>
        </authorList>
    </citation>
    <scope>NUCLEOTIDE SEQUENCE</scope>
</reference>
<evidence type="ECO:0000256" key="13">
    <source>
        <dbReference type="ARBA" id="ARBA00022801"/>
    </source>
</evidence>
<dbReference type="STRING" id="36087.A0A077Z6W1"/>
<keyword evidence="12" id="KW-0833">Ubl conjugation pathway</keyword>
<dbReference type="OrthoDB" id="515692at2759"/>
<keyword evidence="14 16" id="KW-0862">Zinc</keyword>
<dbReference type="InterPro" id="IPR001841">
    <property type="entry name" value="Znf_RING"/>
</dbReference>
<evidence type="ECO:0000256" key="5">
    <source>
        <dbReference type="ARBA" id="ARBA00006759"/>
    </source>
</evidence>
<keyword evidence="10" id="KW-0677">Repeat</keyword>
<dbReference type="EC" id="2.3.2.27" evidence="7"/>
<dbReference type="AlphaFoldDB" id="A0A077Z6W1"/>
<proteinExistence type="inferred from homology"/>
<dbReference type="InterPro" id="IPR001279">
    <property type="entry name" value="Metallo-B-lactamas"/>
</dbReference>
<dbReference type="InterPro" id="IPR036855">
    <property type="entry name" value="Znf_CCCH_sf"/>
</dbReference>
<evidence type="ECO:0000256" key="14">
    <source>
        <dbReference type="ARBA" id="ARBA00022833"/>
    </source>
</evidence>
<reference evidence="19" key="2">
    <citation type="submission" date="2014-03" db="EMBL/GenBank/DDBJ databases">
        <title>The whipworm genome and dual-species transcriptomics of an intimate host-pathogen interaction.</title>
        <authorList>
            <person name="Foth B.J."/>
            <person name="Tsai I.J."/>
            <person name="Reid A.J."/>
            <person name="Bancroft A.J."/>
            <person name="Nichol S."/>
            <person name="Tracey A."/>
            <person name="Holroyd N."/>
            <person name="Cotton J.A."/>
            <person name="Stanley E.J."/>
            <person name="Zarowiecki M."/>
            <person name="Liu J.Z."/>
            <person name="Huckvale T."/>
            <person name="Cooper P.J."/>
            <person name="Grencis R.K."/>
            <person name="Berriman M."/>
        </authorList>
    </citation>
    <scope>NUCLEOTIDE SEQUENCE [LARGE SCALE GENOMIC DNA]</scope>
</reference>
<keyword evidence="8" id="KW-0808">Transferase</keyword>
<evidence type="ECO:0000256" key="7">
    <source>
        <dbReference type="ARBA" id="ARBA00012483"/>
    </source>
</evidence>
<dbReference type="GO" id="GO:0008270">
    <property type="term" value="F:zinc ion binding"/>
    <property type="evidence" value="ECO:0007669"/>
    <property type="project" value="UniProtKB-KW"/>
</dbReference>
<comment type="catalytic activity">
    <reaction evidence="2">
        <text>an S-(2-hydroxyacyl)glutathione + H2O = a 2-hydroxy carboxylate + glutathione + H(+)</text>
        <dbReference type="Rhea" id="RHEA:21864"/>
        <dbReference type="ChEBI" id="CHEBI:15377"/>
        <dbReference type="ChEBI" id="CHEBI:15378"/>
        <dbReference type="ChEBI" id="CHEBI:57925"/>
        <dbReference type="ChEBI" id="CHEBI:58896"/>
        <dbReference type="ChEBI" id="CHEBI:71261"/>
        <dbReference type="EC" id="3.1.2.6"/>
    </reaction>
</comment>
<evidence type="ECO:0000313" key="19">
    <source>
        <dbReference type="EMBL" id="CDW55936.1"/>
    </source>
</evidence>
<dbReference type="NCBIfam" id="TIGR03413">
    <property type="entry name" value="GSH_gloB"/>
    <property type="match status" value="1"/>
</dbReference>
<comment type="pathway">
    <text evidence="4">Secondary metabolite metabolism; methylglyoxal degradation; (R)-lactate from methylglyoxal: step 2/2.</text>
</comment>
<dbReference type="Gene3D" id="3.30.40.10">
    <property type="entry name" value="Zinc/RING finger domain, C3HC4 (zinc finger)"/>
    <property type="match status" value="1"/>
</dbReference>
<accession>A0A077Z6W1</accession>
<dbReference type="InterPro" id="IPR035680">
    <property type="entry name" value="Clx_II_MBL"/>
</dbReference>
<name>A0A077Z6W1_TRITR</name>
<dbReference type="SMART" id="SM00184">
    <property type="entry name" value="RING"/>
    <property type="match status" value="1"/>
</dbReference>
<dbReference type="GO" id="GO:0061630">
    <property type="term" value="F:ubiquitin protein ligase activity"/>
    <property type="evidence" value="ECO:0007669"/>
    <property type="project" value="UniProtKB-EC"/>
</dbReference>
<keyword evidence="20" id="KW-1185">Reference proteome</keyword>
<dbReference type="FunFam" id="3.60.15.10:FF:000019">
    <property type="entry name" value="Hydroxyacylglutathione hydrolase, mitochondrial"/>
    <property type="match status" value="1"/>
</dbReference>
<comment type="similarity">
    <text evidence="5">Belongs to the metallo-beta-lactamase superfamily. Glyoxalase II family.</text>
</comment>
<dbReference type="CDD" id="cd07723">
    <property type="entry name" value="hydroxyacylglutathione_hydrolase_MBL-fold"/>
    <property type="match status" value="1"/>
</dbReference>
<dbReference type="Pfam" id="PF16123">
    <property type="entry name" value="HAGH_C"/>
    <property type="match status" value="1"/>
</dbReference>
<evidence type="ECO:0000259" key="17">
    <source>
        <dbReference type="PROSITE" id="PS50089"/>
    </source>
</evidence>
<evidence type="ECO:0000256" key="8">
    <source>
        <dbReference type="ARBA" id="ARBA00022679"/>
    </source>
</evidence>
<dbReference type="GO" id="GO:0004416">
    <property type="term" value="F:hydroxyacylglutathione hydrolase activity"/>
    <property type="evidence" value="ECO:0007669"/>
    <property type="project" value="UniProtKB-EC"/>
</dbReference>
<dbReference type="SUPFAM" id="SSF90229">
    <property type="entry name" value="CCCH zinc finger"/>
    <property type="match status" value="1"/>
</dbReference>
<evidence type="ECO:0000256" key="11">
    <source>
        <dbReference type="ARBA" id="ARBA00022771"/>
    </source>
</evidence>
<dbReference type="GO" id="GO:0019243">
    <property type="term" value="P:methylglyoxal catabolic process to D-lactate via S-lactoyl-glutathione"/>
    <property type="evidence" value="ECO:0007669"/>
    <property type="project" value="InterPro"/>
</dbReference>
<evidence type="ECO:0000256" key="9">
    <source>
        <dbReference type="ARBA" id="ARBA00022723"/>
    </source>
</evidence>
<dbReference type="Pfam" id="PF00642">
    <property type="entry name" value="zf-CCCH"/>
    <property type="match status" value="1"/>
</dbReference>
<evidence type="ECO:0000256" key="15">
    <source>
        <dbReference type="ARBA" id="ARBA00031044"/>
    </source>
</evidence>
<dbReference type="InterPro" id="IPR032282">
    <property type="entry name" value="HAGH_C"/>
</dbReference>
<dbReference type="EC" id="3.1.2.6" evidence="6"/>
<dbReference type="HAMAP" id="MF_01374">
    <property type="entry name" value="Glyoxalase_2"/>
    <property type="match status" value="1"/>
</dbReference>
<evidence type="ECO:0000256" key="16">
    <source>
        <dbReference type="PROSITE-ProRule" id="PRU00723"/>
    </source>
</evidence>
<dbReference type="FunFam" id="3.30.40.10:FF:000117">
    <property type="entry name" value="Probable E3 ubiquitin-protein ligase makorin-1"/>
    <property type="match status" value="1"/>
</dbReference>
<dbReference type="InterPro" id="IPR017782">
    <property type="entry name" value="Hydroxyacylglutathione_Hdrlase"/>
</dbReference>
<organism evidence="19 20">
    <name type="scientific">Trichuris trichiura</name>
    <name type="common">Whipworm</name>
    <name type="synonym">Trichocephalus trichiurus</name>
    <dbReference type="NCBI Taxonomy" id="36087"/>
    <lineage>
        <taxon>Eukaryota</taxon>
        <taxon>Metazoa</taxon>
        <taxon>Ecdysozoa</taxon>
        <taxon>Nematoda</taxon>
        <taxon>Enoplea</taxon>
        <taxon>Dorylaimia</taxon>
        <taxon>Trichinellida</taxon>
        <taxon>Trichuridae</taxon>
        <taxon>Trichuris</taxon>
    </lineage>
</organism>
<evidence type="ECO:0000256" key="6">
    <source>
        <dbReference type="ARBA" id="ARBA00011917"/>
    </source>
</evidence>
<sequence length="608" mass="68862">MMNDEEIVKRVSNKADANLRAMLSVYPIRALDDNYMYLLVDSTTKEAAAIDPVDSHKMVEEVKKKGVNLTTILTTHHHYDHAGGNTLMKSLIPGATIIAGDERVPSVDRKVADGDCLKVGSLQVKCIHTPCHTRGHICYFVTDEHGKKVVFSGDTLFIAGCGRFFEGTAQEMYTSLIEKLANLPEDTEVFCGHEYTVNNLRYAHSAEPNNDLVTRKLTWAQEKRKNGEPTVPSTIGEEKQINPFMRVEYDHVQVAWNQRKGKNSVAEPNDIVVSSPAMGEDAKRGDLSSDAVVDQQTKDFSRLRVDAPEFVPSALRDKPCSSRSYADAVSEGNAKEQTSEQTEICGYFVAGNCPWGDACPFIHGDVCELCERPVLLPDNPEMNAEHRRICLAEHEKEMEVAFTIARSAEMQCGICMDVILEKPDESACRFGILSNCKHCFCLECIRRWRRSCEFESRNTRACPECRVVSNFVIPSPFWVESEEEKKVLIESYKSSLKQRNCKYYSEQLQRECPFGNQCFYRHTDPDGRVVVGDSPRTVRRRMRNSQLRRHSRRPDVDLDPLSFFRTELLEQLSNSLLLDGLEDDEEDGHFAHLVSLLEADELLFSSYD</sequence>
<dbReference type="InterPro" id="IPR017907">
    <property type="entry name" value="Znf_RING_CS"/>
</dbReference>
<dbReference type="PROSITE" id="PS50089">
    <property type="entry name" value="ZF_RING_2"/>
    <property type="match status" value="1"/>
</dbReference>
<dbReference type="Proteomes" id="UP000030665">
    <property type="component" value="Unassembled WGS sequence"/>
</dbReference>
<gene>
    <name evidence="19" type="ORF">TTRE_0000421001</name>
</gene>
<evidence type="ECO:0000256" key="10">
    <source>
        <dbReference type="ARBA" id="ARBA00022737"/>
    </source>
</evidence>
<dbReference type="PANTHER" id="PTHR11935:SF94">
    <property type="entry name" value="TENZING NORGAY, ISOFORM C"/>
    <property type="match status" value="1"/>
</dbReference>
<feature type="zinc finger region" description="C3H1-type" evidence="16">
    <location>
        <begin position="339"/>
        <end position="366"/>
    </location>
</feature>
<feature type="domain" description="C3H1-type" evidence="18">
    <location>
        <begin position="495"/>
        <end position="525"/>
    </location>
</feature>
<evidence type="ECO:0000256" key="2">
    <source>
        <dbReference type="ARBA" id="ARBA00001623"/>
    </source>
</evidence>
<evidence type="ECO:0000259" key="18">
    <source>
        <dbReference type="PROSITE" id="PS50103"/>
    </source>
</evidence>
<evidence type="ECO:0000256" key="12">
    <source>
        <dbReference type="ARBA" id="ARBA00022786"/>
    </source>
</evidence>
<dbReference type="InterPro" id="IPR013083">
    <property type="entry name" value="Znf_RING/FYVE/PHD"/>
</dbReference>
<dbReference type="Pfam" id="PF00753">
    <property type="entry name" value="Lactamase_B"/>
    <property type="match status" value="1"/>
</dbReference>
<feature type="zinc finger region" description="C3H1-type" evidence="16">
    <location>
        <begin position="495"/>
        <end position="525"/>
    </location>
</feature>
<protein>
    <recommendedName>
        <fullName evidence="15">Glyoxalase II</fullName>
        <ecNumber evidence="7">2.3.2.27</ecNumber>
        <ecNumber evidence="6">3.1.2.6</ecNumber>
    </recommendedName>
</protein>
<evidence type="ECO:0000256" key="4">
    <source>
        <dbReference type="ARBA" id="ARBA00004963"/>
    </source>
</evidence>
<feature type="domain" description="C3H1-type" evidence="18">
    <location>
        <begin position="339"/>
        <end position="366"/>
    </location>
</feature>
<dbReference type="PANTHER" id="PTHR11935">
    <property type="entry name" value="BETA LACTAMASE DOMAIN"/>
    <property type="match status" value="1"/>
</dbReference>
<dbReference type="SMART" id="SM00849">
    <property type="entry name" value="Lactamase_B"/>
    <property type="match status" value="1"/>
</dbReference>
<dbReference type="PROSITE" id="PS00518">
    <property type="entry name" value="ZF_RING_1"/>
    <property type="match status" value="1"/>
</dbReference>
<dbReference type="SUPFAM" id="SSF57850">
    <property type="entry name" value="RING/U-box"/>
    <property type="match status" value="1"/>
</dbReference>
<comment type="cofactor">
    <cofactor evidence="3">
        <name>Zn(2+)</name>
        <dbReference type="ChEBI" id="CHEBI:29105"/>
    </cofactor>
</comment>
<keyword evidence="9 16" id="KW-0479">Metal-binding</keyword>
<comment type="catalytic activity">
    <reaction evidence="1">
        <text>S-ubiquitinyl-[E2 ubiquitin-conjugating enzyme]-L-cysteine + [acceptor protein]-L-lysine = [E2 ubiquitin-conjugating enzyme]-L-cysteine + N(6)-ubiquitinyl-[acceptor protein]-L-lysine.</text>
        <dbReference type="EC" id="2.3.2.27"/>
    </reaction>
</comment>
<keyword evidence="11 16" id="KW-0863">Zinc-finger</keyword>
<dbReference type="PROSITE" id="PS50103">
    <property type="entry name" value="ZF_C3H1"/>
    <property type="match status" value="2"/>
</dbReference>
<dbReference type="Gene3D" id="3.60.15.10">
    <property type="entry name" value="Ribonuclease Z/Hydroxyacylglutathione hydrolase-like"/>
    <property type="match status" value="1"/>
</dbReference>
<dbReference type="InterPro" id="IPR000571">
    <property type="entry name" value="Znf_CCCH"/>
</dbReference>
<dbReference type="EMBL" id="HG805993">
    <property type="protein sequence ID" value="CDW55936.1"/>
    <property type="molecule type" value="Genomic_DNA"/>
</dbReference>
<evidence type="ECO:0000313" key="20">
    <source>
        <dbReference type="Proteomes" id="UP000030665"/>
    </source>
</evidence>
<dbReference type="InterPro" id="IPR036866">
    <property type="entry name" value="RibonucZ/Hydroxyglut_hydro"/>
</dbReference>
<dbReference type="SUPFAM" id="SSF56281">
    <property type="entry name" value="Metallo-hydrolase/oxidoreductase"/>
    <property type="match status" value="1"/>
</dbReference>
<dbReference type="Gene3D" id="4.10.1000.10">
    <property type="entry name" value="Zinc finger, CCCH-type"/>
    <property type="match status" value="1"/>
</dbReference>
<dbReference type="SMART" id="SM00356">
    <property type="entry name" value="ZnF_C3H1"/>
    <property type="match status" value="2"/>
</dbReference>
<evidence type="ECO:0000256" key="1">
    <source>
        <dbReference type="ARBA" id="ARBA00000900"/>
    </source>
</evidence>
<keyword evidence="13" id="KW-0378">Hydrolase</keyword>
<evidence type="ECO:0000256" key="3">
    <source>
        <dbReference type="ARBA" id="ARBA00001947"/>
    </source>
</evidence>
<feature type="domain" description="RING-type" evidence="17">
    <location>
        <begin position="412"/>
        <end position="466"/>
    </location>
</feature>